<keyword evidence="2" id="KW-1185">Reference proteome</keyword>
<gene>
    <name evidence="1" type="ORF">Aco04nite_75470</name>
</gene>
<reference evidence="1" key="1">
    <citation type="submission" date="2021-03" db="EMBL/GenBank/DDBJ databases">
        <title>Whole genome shotgun sequence of Actinoplanes consettensis NBRC 14913.</title>
        <authorList>
            <person name="Komaki H."/>
            <person name="Tamura T."/>
        </authorList>
    </citation>
    <scope>NUCLEOTIDE SEQUENCE</scope>
    <source>
        <strain evidence="1">NBRC 14913</strain>
    </source>
</reference>
<protein>
    <submittedName>
        <fullName evidence="1">Uncharacterized protein</fullName>
    </submittedName>
</protein>
<name>A0A919T174_9ACTN</name>
<dbReference type="Proteomes" id="UP000680865">
    <property type="component" value="Unassembled WGS sequence"/>
</dbReference>
<dbReference type="AlphaFoldDB" id="A0A919T174"/>
<organism evidence="1 2">
    <name type="scientific">Winogradskya consettensis</name>
    <dbReference type="NCBI Taxonomy" id="113560"/>
    <lineage>
        <taxon>Bacteria</taxon>
        <taxon>Bacillati</taxon>
        <taxon>Actinomycetota</taxon>
        <taxon>Actinomycetes</taxon>
        <taxon>Micromonosporales</taxon>
        <taxon>Micromonosporaceae</taxon>
        <taxon>Winogradskya</taxon>
    </lineage>
</organism>
<dbReference type="RefSeq" id="WP_213001970.1">
    <property type="nucleotide sequence ID" value="NZ_BAAATW010000014.1"/>
</dbReference>
<evidence type="ECO:0000313" key="2">
    <source>
        <dbReference type="Proteomes" id="UP000680865"/>
    </source>
</evidence>
<accession>A0A919T174</accession>
<proteinExistence type="predicted"/>
<comment type="caution">
    <text evidence="1">The sequence shown here is derived from an EMBL/GenBank/DDBJ whole genome shotgun (WGS) entry which is preliminary data.</text>
</comment>
<evidence type="ECO:0000313" key="1">
    <source>
        <dbReference type="EMBL" id="GIM81219.1"/>
    </source>
</evidence>
<dbReference type="EMBL" id="BOQP01000046">
    <property type="protein sequence ID" value="GIM81219.1"/>
    <property type="molecule type" value="Genomic_DNA"/>
</dbReference>
<sequence length="170" mass="18760">MSEQQSAQDKVREFGGLQGRRVVAWSGVEMALRNSAGPQFTDPAVPCLQLLMVELTFDDDARLVIATYQAGDVWGLELEPEHREGTGNWNGIYRRRALRELPVGPIEHVAAFVEAGVVARVDLTVDGTPLLLLAGEVYDEEAGWKFVRLDESVLVFTEPQLAEKLPWAGA</sequence>